<dbReference type="AlphaFoldDB" id="A0A0C3PKJ1"/>
<dbReference type="OrthoDB" id="2681164at2759"/>
<gene>
    <name evidence="1" type="ORF">M404DRAFT_935145</name>
</gene>
<protein>
    <submittedName>
        <fullName evidence="1">Uncharacterized protein</fullName>
    </submittedName>
</protein>
<dbReference type="HOGENOM" id="CLU_068912_2_1_1"/>
<reference evidence="1 2" key="1">
    <citation type="submission" date="2014-04" db="EMBL/GenBank/DDBJ databases">
        <authorList>
            <consortium name="DOE Joint Genome Institute"/>
            <person name="Kuo A."/>
            <person name="Kohler A."/>
            <person name="Costa M.D."/>
            <person name="Nagy L.G."/>
            <person name="Floudas D."/>
            <person name="Copeland A."/>
            <person name="Barry K.W."/>
            <person name="Cichocki N."/>
            <person name="Veneault-Fourrey C."/>
            <person name="LaButti K."/>
            <person name="Lindquist E.A."/>
            <person name="Lipzen A."/>
            <person name="Lundell T."/>
            <person name="Morin E."/>
            <person name="Murat C."/>
            <person name="Sun H."/>
            <person name="Tunlid A."/>
            <person name="Henrissat B."/>
            <person name="Grigoriev I.V."/>
            <person name="Hibbett D.S."/>
            <person name="Martin F."/>
            <person name="Nordberg H.P."/>
            <person name="Cantor M.N."/>
            <person name="Hua S.X."/>
        </authorList>
    </citation>
    <scope>NUCLEOTIDE SEQUENCE [LARGE SCALE GENOMIC DNA]</scope>
    <source>
        <strain evidence="1 2">Marx 270</strain>
    </source>
</reference>
<proteinExistence type="predicted"/>
<accession>A0A0C3PKJ1</accession>
<sequence>MSRMSSALSPIFQFHSTAVMNFFTANSLFCAYPSLTLHHRALINTASLCNCTFPPSHMQALLKYKSRGFQFISCEEALHAPFICRSRVRSLNDNGWLSLNFATVPHHDTQPITTFYHLGIVDAIWTLSGHVCGSISLCVPPILHIINNNS</sequence>
<dbReference type="EMBL" id="KN831955">
    <property type="protein sequence ID" value="KIO09176.1"/>
    <property type="molecule type" value="Genomic_DNA"/>
</dbReference>
<name>A0A0C3PKJ1_PISTI</name>
<evidence type="ECO:0000313" key="2">
    <source>
        <dbReference type="Proteomes" id="UP000054217"/>
    </source>
</evidence>
<dbReference type="InParanoid" id="A0A0C3PKJ1"/>
<dbReference type="Proteomes" id="UP000054217">
    <property type="component" value="Unassembled WGS sequence"/>
</dbReference>
<reference evidence="2" key="2">
    <citation type="submission" date="2015-01" db="EMBL/GenBank/DDBJ databases">
        <title>Evolutionary Origins and Diversification of the Mycorrhizal Mutualists.</title>
        <authorList>
            <consortium name="DOE Joint Genome Institute"/>
            <consortium name="Mycorrhizal Genomics Consortium"/>
            <person name="Kohler A."/>
            <person name="Kuo A."/>
            <person name="Nagy L.G."/>
            <person name="Floudas D."/>
            <person name="Copeland A."/>
            <person name="Barry K.W."/>
            <person name="Cichocki N."/>
            <person name="Veneault-Fourrey C."/>
            <person name="LaButti K."/>
            <person name="Lindquist E.A."/>
            <person name="Lipzen A."/>
            <person name="Lundell T."/>
            <person name="Morin E."/>
            <person name="Murat C."/>
            <person name="Riley R."/>
            <person name="Ohm R."/>
            <person name="Sun H."/>
            <person name="Tunlid A."/>
            <person name="Henrissat B."/>
            <person name="Grigoriev I.V."/>
            <person name="Hibbett D.S."/>
            <person name="Martin F."/>
        </authorList>
    </citation>
    <scope>NUCLEOTIDE SEQUENCE [LARGE SCALE GENOMIC DNA]</scope>
    <source>
        <strain evidence="2">Marx 270</strain>
    </source>
</reference>
<evidence type="ECO:0000313" key="1">
    <source>
        <dbReference type="EMBL" id="KIO09176.1"/>
    </source>
</evidence>
<organism evidence="1 2">
    <name type="scientific">Pisolithus tinctorius Marx 270</name>
    <dbReference type="NCBI Taxonomy" id="870435"/>
    <lineage>
        <taxon>Eukaryota</taxon>
        <taxon>Fungi</taxon>
        <taxon>Dikarya</taxon>
        <taxon>Basidiomycota</taxon>
        <taxon>Agaricomycotina</taxon>
        <taxon>Agaricomycetes</taxon>
        <taxon>Agaricomycetidae</taxon>
        <taxon>Boletales</taxon>
        <taxon>Sclerodermatineae</taxon>
        <taxon>Pisolithaceae</taxon>
        <taxon>Pisolithus</taxon>
    </lineage>
</organism>
<keyword evidence="2" id="KW-1185">Reference proteome</keyword>